<evidence type="ECO:0000256" key="1">
    <source>
        <dbReference type="ARBA" id="ARBA00001286"/>
    </source>
</evidence>
<sequence>MWHPAREAFPEFMPQLSLLTPLGDVTLSEEDGAIVALDWGRGRDREETPLLRRAAAALQDYFDGADAGEGFDGLPLAPHGTPFRRRVWEALRRIPPGETRSYLDVARGVGCASARAIGGANGANPIPILIPCHRVVAADGSLGGYSGAEGQATKRYLLDLERRALRGRPLKGHLL</sequence>
<dbReference type="InterPro" id="IPR036217">
    <property type="entry name" value="MethylDNA_cys_MeTrfase_DNAb"/>
</dbReference>
<dbReference type="EC" id="2.1.1.63" evidence="8"/>
<dbReference type="InterPro" id="IPR036631">
    <property type="entry name" value="MGMT_N_sf"/>
</dbReference>
<dbReference type="PANTHER" id="PTHR10815">
    <property type="entry name" value="METHYLATED-DNA--PROTEIN-CYSTEINE METHYLTRANSFERASE"/>
    <property type="match status" value="1"/>
</dbReference>
<evidence type="ECO:0000259" key="9">
    <source>
        <dbReference type="Pfam" id="PF01035"/>
    </source>
</evidence>
<accession>A0ABN1FVK2</accession>
<organism evidence="10 11">
    <name type="scientific">Craurococcus roseus</name>
    <dbReference type="NCBI Taxonomy" id="77585"/>
    <lineage>
        <taxon>Bacteria</taxon>
        <taxon>Pseudomonadati</taxon>
        <taxon>Pseudomonadota</taxon>
        <taxon>Alphaproteobacteria</taxon>
        <taxon>Acetobacterales</taxon>
        <taxon>Acetobacteraceae</taxon>
        <taxon>Craurococcus</taxon>
    </lineage>
</organism>
<comment type="function">
    <text evidence="8">Involved in the cellular defense against the biological effects of O6-methylguanine (O6-MeG) and O4-methylthymine (O4-MeT) in DNA. Repairs the methylated nucleobase in DNA by stoichiometrically transferring the methyl group to a cysteine residue in the enzyme. This is a suicide reaction: the enzyme is irreversibly inactivated.</text>
</comment>
<evidence type="ECO:0000313" key="11">
    <source>
        <dbReference type="Proteomes" id="UP001501588"/>
    </source>
</evidence>
<proteinExistence type="inferred from homology"/>
<dbReference type="InterPro" id="IPR023546">
    <property type="entry name" value="MGMT"/>
</dbReference>
<evidence type="ECO:0000256" key="6">
    <source>
        <dbReference type="ARBA" id="ARBA00023204"/>
    </source>
</evidence>
<dbReference type="SUPFAM" id="SSF53155">
    <property type="entry name" value="Methylated DNA-protein cysteine methyltransferase domain"/>
    <property type="match status" value="1"/>
</dbReference>
<gene>
    <name evidence="10" type="ORF">GCM10009416_41110</name>
</gene>
<comment type="similarity">
    <text evidence="8">Belongs to the MGMT family.</text>
</comment>
<name>A0ABN1FVK2_9PROT</name>
<comment type="catalytic activity">
    <reaction evidence="7 8">
        <text>a 6-O-methyl-2'-deoxyguanosine in DNA + L-cysteinyl-[protein] = S-methyl-L-cysteinyl-[protein] + a 2'-deoxyguanosine in DNA</text>
        <dbReference type="Rhea" id="RHEA:24000"/>
        <dbReference type="Rhea" id="RHEA-COMP:10131"/>
        <dbReference type="Rhea" id="RHEA-COMP:10132"/>
        <dbReference type="Rhea" id="RHEA-COMP:11367"/>
        <dbReference type="Rhea" id="RHEA-COMP:11368"/>
        <dbReference type="ChEBI" id="CHEBI:29950"/>
        <dbReference type="ChEBI" id="CHEBI:82612"/>
        <dbReference type="ChEBI" id="CHEBI:85445"/>
        <dbReference type="ChEBI" id="CHEBI:85448"/>
        <dbReference type="EC" id="2.1.1.63"/>
    </reaction>
</comment>
<dbReference type="CDD" id="cd06445">
    <property type="entry name" value="ATase"/>
    <property type="match status" value="1"/>
</dbReference>
<evidence type="ECO:0000256" key="7">
    <source>
        <dbReference type="ARBA" id="ARBA00049348"/>
    </source>
</evidence>
<reference evidence="10 11" key="1">
    <citation type="journal article" date="2019" name="Int. J. Syst. Evol. Microbiol.">
        <title>The Global Catalogue of Microorganisms (GCM) 10K type strain sequencing project: providing services to taxonomists for standard genome sequencing and annotation.</title>
        <authorList>
            <consortium name="The Broad Institute Genomics Platform"/>
            <consortium name="The Broad Institute Genome Sequencing Center for Infectious Disease"/>
            <person name="Wu L."/>
            <person name="Ma J."/>
        </authorList>
    </citation>
    <scope>NUCLEOTIDE SEQUENCE [LARGE SCALE GENOMIC DNA]</scope>
    <source>
        <strain evidence="10 11">JCM 9933</strain>
    </source>
</reference>
<comment type="subcellular location">
    <subcellularLocation>
        <location evidence="8">Cytoplasm</location>
    </subcellularLocation>
</comment>
<dbReference type="Proteomes" id="UP001501588">
    <property type="component" value="Unassembled WGS sequence"/>
</dbReference>
<keyword evidence="3 8" id="KW-0489">Methyltransferase</keyword>
<feature type="active site" description="Nucleophile; methyl group acceptor" evidence="8">
    <location>
        <position position="132"/>
    </location>
</feature>
<evidence type="ECO:0000256" key="2">
    <source>
        <dbReference type="ARBA" id="ARBA00022490"/>
    </source>
</evidence>
<evidence type="ECO:0000256" key="4">
    <source>
        <dbReference type="ARBA" id="ARBA00022679"/>
    </source>
</evidence>
<evidence type="ECO:0000256" key="5">
    <source>
        <dbReference type="ARBA" id="ARBA00022763"/>
    </source>
</evidence>
<dbReference type="NCBIfam" id="TIGR00589">
    <property type="entry name" value="ogt"/>
    <property type="match status" value="1"/>
</dbReference>
<dbReference type="EMBL" id="BAAAFZ010000068">
    <property type="protein sequence ID" value="GAA0598728.1"/>
    <property type="molecule type" value="Genomic_DNA"/>
</dbReference>
<keyword evidence="5 8" id="KW-0227">DNA damage</keyword>
<keyword evidence="4 8" id="KW-0808">Transferase</keyword>
<comment type="miscellaneous">
    <text evidence="8">This enzyme catalyzes only one turnover and therefore is not strictly catalytic. According to one definition, an enzyme is a biocatalyst that acts repeatedly and over many reaction cycles.</text>
</comment>
<dbReference type="InterPro" id="IPR014048">
    <property type="entry name" value="MethylDNA_cys_MeTrfase_DNA-bd"/>
</dbReference>
<protein>
    <recommendedName>
        <fullName evidence="8">Methylated-DNA--protein-cysteine methyltransferase</fullName>
        <ecNumber evidence="8">2.1.1.63</ecNumber>
    </recommendedName>
    <alternativeName>
        <fullName evidence="8">6-O-methylguanine-DNA methyltransferase</fullName>
        <shortName evidence="8">MGMT</shortName>
    </alternativeName>
    <alternativeName>
        <fullName evidence="8">O-6-methylguanine-DNA-alkyltransferase</fullName>
    </alternativeName>
</protein>
<dbReference type="InterPro" id="IPR036388">
    <property type="entry name" value="WH-like_DNA-bd_sf"/>
</dbReference>
<comment type="catalytic activity">
    <reaction evidence="1 8">
        <text>a 4-O-methyl-thymidine in DNA + L-cysteinyl-[protein] = a thymidine in DNA + S-methyl-L-cysteinyl-[protein]</text>
        <dbReference type="Rhea" id="RHEA:53428"/>
        <dbReference type="Rhea" id="RHEA-COMP:10131"/>
        <dbReference type="Rhea" id="RHEA-COMP:10132"/>
        <dbReference type="Rhea" id="RHEA-COMP:13555"/>
        <dbReference type="Rhea" id="RHEA-COMP:13556"/>
        <dbReference type="ChEBI" id="CHEBI:29950"/>
        <dbReference type="ChEBI" id="CHEBI:82612"/>
        <dbReference type="ChEBI" id="CHEBI:137386"/>
        <dbReference type="ChEBI" id="CHEBI:137387"/>
        <dbReference type="EC" id="2.1.1.63"/>
    </reaction>
</comment>
<dbReference type="Gene3D" id="1.10.10.10">
    <property type="entry name" value="Winged helix-like DNA-binding domain superfamily/Winged helix DNA-binding domain"/>
    <property type="match status" value="1"/>
</dbReference>
<dbReference type="SUPFAM" id="SSF46767">
    <property type="entry name" value="Methylated DNA-protein cysteine methyltransferase, C-terminal domain"/>
    <property type="match status" value="1"/>
</dbReference>
<feature type="domain" description="Methylated-DNA-[protein]-cysteine S-methyltransferase DNA binding" evidence="9">
    <location>
        <begin position="82"/>
        <end position="162"/>
    </location>
</feature>
<comment type="caution">
    <text evidence="10">The sequence shown here is derived from an EMBL/GenBank/DDBJ whole genome shotgun (WGS) entry which is preliminary data.</text>
</comment>
<evidence type="ECO:0000256" key="3">
    <source>
        <dbReference type="ARBA" id="ARBA00022603"/>
    </source>
</evidence>
<dbReference type="PROSITE" id="PS00374">
    <property type="entry name" value="MGMT"/>
    <property type="match status" value="1"/>
</dbReference>
<dbReference type="Pfam" id="PF01035">
    <property type="entry name" value="DNA_binding_1"/>
    <property type="match status" value="1"/>
</dbReference>
<keyword evidence="6 8" id="KW-0234">DNA repair</keyword>
<keyword evidence="11" id="KW-1185">Reference proteome</keyword>
<dbReference type="HAMAP" id="MF_00772">
    <property type="entry name" value="OGT"/>
    <property type="match status" value="1"/>
</dbReference>
<dbReference type="InterPro" id="IPR001497">
    <property type="entry name" value="MethylDNA_cys_MeTrfase_AS"/>
</dbReference>
<dbReference type="PANTHER" id="PTHR10815:SF13">
    <property type="entry name" value="METHYLATED-DNA--PROTEIN-CYSTEINE METHYLTRANSFERASE"/>
    <property type="match status" value="1"/>
</dbReference>
<evidence type="ECO:0000313" key="10">
    <source>
        <dbReference type="EMBL" id="GAA0598728.1"/>
    </source>
</evidence>
<keyword evidence="2 8" id="KW-0963">Cytoplasm</keyword>
<evidence type="ECO:0000256" key="8">
    <source>
        <dbReference type="HAMAP-Rule" id="MF_00772"/>
    </source>
</evidence>